<keyword evidence="3" id="KW-1185">Reference proteome</keyword>
<name>A0ABN1LN59_9ALTE</name>
<dbReference type="EMBL" id="BAAAFD010000008">
    <property type="protein sequence ID" value="GAA0858171.1"/>
    <property type="molecule type" value="Genomic_DNA"/>
</dbReference>
<dbReference type="Gene3D" id="3.50.50.60">
    <property type="entry name" value="FAD/NAD(P)-binding domain"/>
    <property type="match status" value="1"/>
</dbReference>
<accession>A0ABN1LN59</accession>
<dbReference type="Proteomes" id="UP001500359">
    <property type="component" value="Unassembled WGS sequence"/>
</dbReference>
<dbReference type="PANTHER" id="PTHR46865">
    <property type="entry name" value="OXIDOREDUCTASE-RELATED"/>
    <property type="match status" value="1"/>
</dbReference>
<proteinExistence type="predicted"/>
<dbReference type="RefSeq" id="WP_343860784.1">
    <property type="nucleotide sequence ID" value="NZ_BAAAFD010000008.1"/>
</dbReference>
<dbReference type="InterPro" id="IPR051704">
    <property type="entry name" value="FAD_aromatic-hydroxylase"/>
</dbReference>
<feature type="domain" description="FAD-binding" evidence="1">
    <location>
        <begin position="5"/>
        <end position="316"/>
    </location>
</feature>
<evidence type="ECO:0000259" key="1">
    <source>
        <dbReference type="Pfam" id="PF01494"/>
    </source>
</evidence>
<dbReference type="SUPFAM" id="SSF51905">
    <property type="entry name" value="FAD/NAD(P)-binding domain"/>
    <property type="match status" value="1"/>
</dbReference>
<dbReference type="InterPro" id="IPR036188">
    <property type="entry name" value="FAD/NAD-bd_sf"/>
</dbReference>
<evidence type="ECO:0000313" key="3">
    <source>
        <dbReference type="Proteomes" id="UP001500359"/>
    </source>
</evidence>
<protein>
    <submittedName>
        <fullName evidence="2">NAD(P)/FAD-dependent oxidoreductase</fullName>
    </submittedName>
</protein>
<comment type="caution">
    <text evidence="2">The sequence shown here is derived from an EMBL/GenBank/DDBJ whole genome shotgun (WGS) entry which is preliminary data.</text>
</comment>
<dbReference type="Pfam" id="PF01494">
    <property type="entry name" value="FAD_binding_3"/>
    <property type="match status" value="1"/>
</dbReference>
<gene>
    <name evidence="2" type="ORF">GCM10009114_26760</name>
</gene>
<reference evidence="2 3" key="1">
    <citation type="journal article" date="2019" name="Int. J. Syst. Evol. Microbiol.">
        <title>The Global Catalogue of Microorganisms (GCM) 10K type strain sequencing project: providing services to taxonomists for standard genome sequencing and annotation.</title>
        <authorList>
            <consortium name="The Broad Institute Genomics Platform"/>
            <consortium name="The Broad Institute Genome Sequencing Center for Infectious Disease"/>
            <person name="Wu L."/>
            <person name="Ma J."/>
        </authorList>
    </citation>
    <scope>NUCLEOTIDE SEQUENCE [LARGE SCALE GENOMIC DNA]</scope>
    <source>
        <strain evidence="2 3">JCM 15896</strain>
    </source>
</reference>
<organism evidence="2 3">
    <name type="scientific">Aliiglaciecola litoralis</name>
    <dbReference type="NCBI Taxonomy" id="582857"/>
    <lineage>
        <taxon>Bacteria</taxon>
        <taxon>Pseudomonadati</taxon>
        <taxon>Pseudomonadota</taxon>
        <taxon>Gammaproteobacteria</taxon>
        <taxon>Alteromonadales</taxon>
        <taxon>Alteromonadaceae</taxon>
        <taxon>Aliiglaciecola</taxon>
    </lineage>
</organism>
<evidence type="ECO:0000313" key="2">
    <source>
        <dbReference type="EMBL" id="GAA0858171.1"/>
    </source>
</evidence>
<dbReference type="PRINTS" id="PR00420">
    <property type="entry name" value="RNGMNOXGNASE"/>
</dbReference>
<dbReference type="InterPro" id="IPR002938">
    <property type="entry name" value="FAD-bd"/>
</dbReference>
<sequence length="397" mass="44101">MESLAIVGGGIGGLASAILLSKKGYKVTIYDKAKSPQPVGAGFLLQPPGQAVLHKLGILDKVLEQAVPIVGLQSKTLSGRSLLDLQYSRLKGSPRNGLGVQRSTIYQALLDEALSSSLVNMNWDSNVEECITKGDVVSVVCNETKVDYDLCVLSSGSNSTMANKYFKDRIHRPYGWGCLWTTFELPGTLAPNILHQRCESSKKMMGILPVRKSGEKYEAALYWSMKSADIEKLKRSDFPALKNEIMQFWPDAKNSLEHLGFDDFIAASYNDNWIPKPFKGRIVAIGDISHATSPQLGQGCTMALLDAWSLAKHLSKEDDSLESSLEEWWNTRKYQLSYVRQLSKFLTPLFQSESKLCEVFRDWLMAPVGRLPVFDNVQLKTLASDVLLRGASIELEE</sequence>